<organism evidence="1">
    <name type="scientific">marine metagenome</name>
    <dbReference type="NCBI Taxonomy" id="408172"/>
    <lineage>
        <taxon>unclassified sequences</taxon>
        <taxon>metagenomes</taxon>
        <taxon>ecological metagenomes</taxon>
    </lineage>
</organism>
<name>A0A382HAU5_9ZZZZ</name>
<evidence type="ECO:0000313" key="1">
    <source>
        <dbReference type="EMBL" id="SVB84292.1"/>
    </source>
</evidence>
<gene>
    <name evidence="1" type="ORF">METZ01_LOCUS237146</name>
</gene>
<proteinExistence type="predicted"/>
<dbReference type="EMBL" id="UINC01060120">
    <property type="protein sequence ID" value="SVB84292.1"/>
    <property type="molecule type" value="Genomic_DNA"/>
</dbReference>
<dbReference type="AlphaFoldDB" id="A0A382HAU5"/>
<sequence>MACHGLKFALQVVGKTRESVEINVRKRSATTI</sequence>
<feature type="non-terminal residue" evidence="1">
    <location>
        <position position="32"/>
    </location>
</feature>
<reference evidence="1" key="1">
    <citation type="submission" date="2018-05" db="EMBL/GenBank/DDBJ databases">
        <authorList>
            <person name="Lanie J.A."/>
            <person name="Ng W.-L."/>
            <person name="Kazmierczak K.M."/>
            <person name="Andrzejewski T.M."/>
            <person name="Davidsen T.M."/>
            <person name="Wayne K.J."/>
            <person name="Tettelin H."/>
            <person name="Glass J.I."/>
            <person name="Rusch D."/>
            <person name="Podicherti R."/>
            <person name="Tsui H.-C.T."/>
            <person name="Winkler M.E."/>
        </authorList>
    </citation>
    <scope>NUCLEOTIDE SEQUENCE</scope>
</reference>
<accession>A0A382HAU5</accession>
<protein>
    <submittedName>
        <fullName evidence="1">Uncharacterized protein</fullName>
    </submittedName>
</protein>